<reference evidence="7" key="1">
    <citation type="journal article" date="2009" name="Environ. Microbiol.">
        <title>Contribution of mobile genetic elements to Desulfovibrio vulgaris genome plasticity.</title>
        <authorList>
            <person name="Walker C.B."/>
            <person name="Stolyar S."/>
            <person name="Chivian D."/>
            <person name="Pinel N."/>
            <person name="Gabster J.A."/>
            <person name="Dehal P.S."/>
            <person name="He Z."/>
            <person name="Yang Z.K."/>
            <person name="Yen H.C."/>
            <person name="Zhou J."/>
            <person name="Wall J.D."/>
            <person name="Hazen T.C."/>
            <person name="Arkin A.P."/>
            <person name="Stahl D.A."/>
        </authorList>
    </citation>
    <scope>NUCLEOTIDE SEQUENCE [LARGE SCALE GENOMIC DNA]</scope>
    <source>
        <strain evidence="7">DP4</strain>
    </source>
</reference>
<dbReference type="SUPFAM" id="SSF53822">
    <property type="entry name" value="Periplasmic binding protein-like I"/>
    <property type="match status" value="1"/>
</dbReference>
<dbReference type="InterPro" id="IPR051010">
    <property type="entry name" value="BCAA_transport"/>
</dbReference>
<sequence length="373" mass="39441" precursor="true">MRAGLIWVILGGVLTVGIAVVLLRPSPPILVGFSGPLTGVNSDLGVQGRNGAQLAIEHINAGGGINGHQLELLSMDDGPTAESARDADSALLRQGVVAIIGHMTSNQAIAGLPVVEQHGAVMIAPTVSTPLLTGKRDGFFRLMPDNDSWAYATADYALAQGLKTVSVIYETANQAFAGSFVDGFVTQFEAGGGRLLQRIPFTSAQRDTLEAAAIRAVSTNPDTIVLAASARDTAALAQFIDAHDSPRPVLLSSSWAYTREIFLAGGRAVEGIVFTISYLPDDTREGYLAFRKAYTERFGWEPNFAAALAYESAKVLAAALRRTGGRAQGLREALAAGTPVQGISETVTLDQYGDVQRPPYIVTIRNGEFVSIQ</sequence>
<evidence type="ECO:0000256" key="4">
    <source>
        <dbReference type="ARBA" id="ARBA00022970"/>
    </source>
</evidence>
<comment type="similarity">
    <text evidence="1">Belongs to the leucine-binding protein family.</text>
</comment>
<proteinExistence type="inferred from homology"/>
<dbReference type="CDD" id="cd19983">
    <property type="entry name" value="PBP1_ABC_HAAT-like"/>
    <property type="match status" value="1"/>
</dbReference>
<dbReference type="PRINTS" id="PR00337">
    <property type="entry name" value="LEUILEVALBP"/>
</dbReference>
<keyword evidence="4" id="KW-0029">Amino-acid transport</keyword>
<dbReference type="HOGENOM" id="CLU_027128_6_3_7"/>
<evidence type="ECO:0000313" key="7">
    <source>
        <dbReference type="Proteomes" id="UP000009173"/>
    </source>
</evidence>
<feature type="domain" description="Leucine-binding protein" evidence="5">
    <location>
        <begin position="28"/>
        <end position="367"/>
    </location>
</feature>
<keyword evidence="3" id="KW-0732">Signal</keyword>
<dbReference type="Pfam" id="PF13458">
    <property type="entry name" value="Peripla_BP_6"/>
    <property type="match status" value="1"/>
</dbReference>
<gene>
    <name evidence="6" type="ordered locus">Dvul_2232</name>
</gene>
<evidence type="ECO:0000256" key="2">
    <source>
        <dbReference type="ARBA" id="ARBA00022448"/>
    </source>
</evidence>
<dbReference type="InterPro" id="IPR028081">
    <property type="entry name" value="Leu-bd"/>
</dbReference>
<evidence type="ECO:0000313" key="6">
    <source>
        <dbReference type="EMBL" id="ABM29248.1"/>
    </source>
</evidence>
<evidence type="ECO:0000256" key="3">
    <source>
        <dbReference type="ARBA" id="ARBA00022729"/>
    </source>
</evidence>
<keyword evidence="2" id="KW-0813">Transport</keyword>
<dbReference type="Gene3D" id="3.40.50.2300">
    <property type="match status" value="2"/>
</dbReference>
<dbReference type="RefSeq" id="WP_011792733.1">
    <property type="nucleotide sequence ID" value="NC_008751.1"/>
</dbReference>
<accession>A0A0H3AA00</accession>
<dbReference type="PANTHER" id="PTHR30483:SF6">
    <property type="entry name" value="PERIPLASMIC BINDING PROTEIN OF ABC TRANSPORTER FOR NATURAL AMINO ACIDS"/>
    <property type="match status" value="1"/>
</dbReference>
<dbReference type="EMBL" id="CP000527">
    <property type="protein sequence ID" value="ABM29248.1"/>
    <property type="molecule type" value="Genomic_DNA"/>
</dbReference>
<dbReference type="InterPro" id="IPR000709">
    <property type="entry name" value="Leu_Ile_Val-bd"/>
</dbReference>
<organism evidence="6 7">
    <name type="scientific">Nitratidesulfovibrio vulgaris (strain DP4)</name>
    <name type="common">Desulfovibrio vulgaris</name>
    <dbReference type="NCBI Taxonomy" id="391774"/>
    <lineage>
        <taxon>Bacteria</taxon>
        <taxon>Pseudomonadati</taxon>
        <taxon>Thermodesulfobacteriota</taxon>
        <taxon>Desulfovibrionia</taxon>
        <taxon>Desulfovibrionales</taxon>
        <taxon>Desulfovibrionaceae</taxon>
        <taxon>Nitratidesulfovibrio</taxon>
    </lineage>
</organism>
<dbReference type="GO" id="GO:0006865">
    <property type="term" value="P:amino acid transport"/>
    <property type="evidence" value="ECO:0007669"/>
    <property type="project" value="UniProtKB-KW"/>
</dbReference>
<dbReference type="InterPro" id="IPR028082">
    <property type="entry name" value="Peripla_BP_I"/>
</dbReference>
<protein>
    <submittedName>
        <fullName evidence="6">Amino acid/amide ABC transporter substrate-binding protein, HAAT family</fullName>
    </submittedName>
</protein>
<evidence type="ECO:0000259" key="5">
    <source>
        <dbReference type="Pfam" id="PF13458"/>
    </source>
</evidence>
<dbReference type="AlphaFoldDB" id="A0A0H3AA00"/>
<name>A0A0H3AA00_NITV4</name>
<evidence type="ECO:0000256" key="1">
    <source>
        <dbReference type="ARBA" id="ARBA00010062"/>
    </source>
</evidence>
<dbReference type="PANTHER" id="PTHR30483">
    <property type="entry name" value="LEUCINE-SPECIFIC-BINDING PROTEIN"/>
    <property type="match status" value="1"/>
</dbReference>
<dbReference type="Proteomes" id="UP000009173">
    <property type="component" value="Chromosome"/>
</dbReference>
<dbReference type="KEGG" id="dvl:Dvul_2232"/>